<gene>
    <name evidence="3" type="ORF">VNI00_004888</name>
</gene>
<reference evidence="3 4" key="1">
    <citation type="submission" date="2024-01" db="EMBL/GenBank/DDBJ databases">
        <title>A draft genome for a cacao thread blight-causing isolate of Paramarasmius palmivorus.</title>
        <authorList>
            <person name="Baruah I.K."/>
            <person name="Bukari Y."/>
            <person name="Amoako-Attah I."/>
            <person name="Meinhardt L.W."/>
            <person name="Bailey B.A."/>
            <person name="Cohen S.P."/>
        </authorList>
    </citation>
    <scope>NUCLEOTIDE SEQUENCE [LARGE SCALE GENOMIC DNA]</scope>
    <source>
        <strain evidence="3 4">GH-12</strain>
    </source>
</reference>
<feature type="region of interest" description="Disordered" evidence="2">
    <location>
        <begin position="760"/>
        <end position="976"/>
    </location>
</feature>
<dbReference type="Proteomes" id="UP001383192">
    <property type="component" value="Unassembled WGS sequence"/>
</dbReference>
<feature type="region of interest" description="Disordered" evidence="2">
    <location>
        <begin position="662"/>
        <end position="709"/>
    </location>
</feature>
<comment type="caution">
    <text evidence="3">The sequence shown here is derived from an EMBL/GenBank/DDBJ whole genome shotgun (WGS) entry which is preliminary data.</text>
</comment>
<dbReference type="EMBL" id="JAYKXP010000013">
    <property type="protein sequence ID" value="KAK7051388.1"/>
    <property type="molecule type" value="Genomic_DNA"/>
</dbReference>
<feature type="region of interest" description="Disordered" evidence="2">
    <location>
        <begin position="988"/>
        <end position="1009"/>
    </location>
</feature>
<feature type="compositionally biased region" description="Polar residues" evidence="2">
    <location>
        <begin position="662"/>
        <end position="680"/>
    </location>
</feature>
<evidence type="ECO:0000256" key="2">
    <source>
        <dbReference type="SAM" id="MobiDB-lite"/>
    </source>
</evidence>
<feature type="compositionally biased region" description="Polar residues" evidence="2">
    <location>
        <begin position="928"/>
        <end position="937"/>
    </location>
</feature>
<evidence type="ECO:0000313" key="4">
    <source>
        <dbReference type="Proteomes" id="UP001383192"/>
    </source>
</evidence>
<feature type="compositionally biased region" description="Polar residues" evidence="2">
    <location>
        <begin position="725"/>
        <end position="742"/>
    </location>
</feature>
<feature type="compositionally biased region" description="Polar residues" evidence="2">
    <location>
        <begin position="615"/>
        <end position="627"/>
    </location>
</feature>
<feature type="compositionally biased region" description="Acidic residues" evidence="2">
    <location>
        <begin position="255"/>
        <end position="264"/>
    </location>
</feature>
<feature type="region of interest" description="Disordered" evidence="2">
    <location>
        <begin position="236"/>
        <end position="643"/>
    </location>
</feature>
<feature type="compositionally biased region" description="Polar residues" evidence="2">
    <location>
        <begin position="554"/>
        <end position="564"/>
    </location>
</feature>
<dbReference type="AlphaFoldDB" id="A0AAW0DHM0"/>
<feature type="compositionally biased region" description="Polar residues" evidence="2">
    <location>
        <begin position="886"/>
        <end position="914"/>
    </location>
</feature>
<evidence type="ECO:0000256" key="1">
    <source>
        <dbReference type="SAM" id="Coils"/>
    </source>
</evidence>
<feature type="compositionally biased region" description="Polar residues" evidence="2">
    <location>
        <begin position="804"/>
        <end position="822"/>
    </location>
</feature>
<accession>A0AAW0DHM0</accession>
<feature type="coiled-coil region" evidence="1">
    <location>
        <begin position="133"/>
        <end position="202"/>
    </location>
</feature>
<protein>
    <submittedName>
        <fullName evidence="3">Uncharacterized protein</fullName>
    </submittedName>
</protein>
<organism evidence="3 4">
    <name type="scientific">Paramarasmius palmivorus</name>
    <dbReference type="NCBI Taxonomy" id="297713"/>
    <lineage>
        <taxon>Eukaryota</taxon>
        <taxon>Fungi</taxon>
        <taxon>Dikarya</taxon>
        <taxon>Basidiomycota</taxon>
        <taxon>Agaricomycotina</taxon>
        <taxon>Agaricomycetes</taxon>
        <taxon>Agaricomycetidae</taxon>
        <taxon>Agaricales</taxon>
        <taxon>Marasmiineae</taxon>
        <taxon>Marasmiaceae</taxon>
        <taxon>Paramarasmius</taxon>
    </lineage>
</organism>
<feature type="region of interest" description="Disordered" evidence="2">
    <location>
        <begin position="725"/>
        <end position="748"/>
    </location>
</feature>
<keyword evidence="1" id="KW-0175">Coiled coil</keyword>
<proteinExistence type="predicted"/>
<evidence type="ECO:0000313" key="3">
    <source>
        <dbReference type="EMBL" id="KAK7051388.1"/>
    </source>
</evidence>
<feature type="compositionally biased region" description="Polar residues" evidence="2">
    <location>
        <begin position="785"/>
        <end position="794"/>
    </location>
</feature>
<feature type="compositionally biased region" description="Polar residues" evidence="2">
    <location>
        <begin position="379"/>
        <end position="393"/>
    </location>
</feature>
<name>A0AAW0DHM0_9AGAR</name>
<sequence>MHSTEELEGGIYSPPGDSEGSVLRAFVDETIAHEQDHIIRSPRTELLSSASNLGQDVDSLHRHTSSYYKAFARRREQELKHKSPTDLVKLLVHHEYEAKKMQRCIFMLISETEKKTQESEDVQKQMDSTVARFRILNERMLGAEAEARSLREEMSLYRINYEMAQQQIARAQEVLTTLRIQRDNAENDARKARSVARKVKEAMEVWKAKEEGRRQGFEAGWRRAREEFGLAAGRPALQYVEERREPPLAPRPPDTDEEDLDDDISFSAVHTNARPPSELGIPNLTIPSQPDSSQLPVSQSPFPPPPPAGPQESSPRRNSSMPPEVPIAMPEPVVPPATQSHYVSPLHHATPTPRVPSTMGNRTPAMERFTVDIPPADSQVVNENINPSQPSRSNSKKFAPQMWRPGHNVNRQRSPSPRPPDNYIPEISQEGLISLPPPHEMADYAHTPRSNISELPQASGPRHKRSMSLDGAASRRPMVNPLGAEQPSTSWYGRGRDPQTQPLGNAGPSAEPPVLNHKNSNASWYQARHGQRAPSVQSKDYAYPNSTHNRRASLDSNRTGSSHFSAMDLLKGPEMASRPEDGKRGGGVGTALKNIFKGKGKARRLSVVNEDPLSRQGSLNVQPQLNHAPQPPRYDPGPSNIQQSAPLMTAEEEKRSFAQNLRHPNSAASNSSNEWRNQPPNEIRRDRPPRNVRVPTRLTFPAPLSPENQQRMRTMSTGSMGSGFYQGSVTKNSSGPTPSIQGSMAHGTTDVGRRVVSASISPPVGITVETPSQSPSERPTGLPSGGTSRLSLTPSKPAGHASPAFSNNRSLNAERFNNSSHRSPAMGSGQALPGDWVPTVPNTPEASTQPLRWTSDPSRSPYGARTSSDPRATHSGVQEPPFRNNGIRSPQLHSRSPSQTSQQLPASSRPTSAIGNRYPGPPTAGAITGSSPYVTNQPLPPGSPRPHEGTSADGTALRRVPSNMSVRSGYSHFDPDSYRDPAFFALDTAEPNLVRPKSRASGVMSPGHP</sequence>
<feature type="compositionally biased region" description="Polar residues" evidence="2">
    <location>
        <begin position="840"/>
        <end position="858"/>
    </location>
</feature>
<keyword evidence="4" id="KW-1185">Reference proteome</keyword>